<gene>
    <name evidence="1" type="ORF">BpHYR1_014986</name>
</gene>
<dbReference type="Proteomes" id="UP000276133">
    <property type="component" value="Unassembled WGS sequence"/>
</dbReference>
<dbReference type="EMBL" id="REGN01000687">
    <property type="protein sequence ID" value="RNA40015.1"/>
    <property type="molecule type" value="Genomic_DNA"/>
</dbReference>
<proteinExistence type="predicted"/>
<name>A0A3M7SWG5_BRAPC</name>
<sequence length="62" mass="7441">MIYKKLMMKFEIKIKDQNIISITGHVISMEKKNYLSFNEFVTCPSNKNCLKKTDLIKHRYEL</sequence>
<evidence type="ECO:0000313" key="1">
    <source>
        <dbReference type="EMBL" id="RNA40015.1"/>
    </source>
</evidence>
<accession>A0A3M7SWG5</accession>
<keyword evidence="2" id="KW-1185">Reference proteome</keyword>
<comment type="caution">
    <text evidence="1">The sequence shown here is derived from an EMBL/GenBank/DDBJ whole genome shotgun (WGS) entry which is preliminary data.</text>
</comment>
<dbReference type="AlphaFoldDB" id="A0A3M7SWG5"/>
<evidence type="ECO:0000313" key="2">
    <source>
        <dbReference type="Proteomes" id="UP000276133"/>
    </source>
</evidence>
<protein>
    <submittedName>
        <fullName evidence="1">Uncharacterized protein</fullName>
    </submittedName>
</protein>
<reference evidence="1 2" key="1">
    <citation type="journal article" date="2018" name="Sci. Rep.">
        <title>Genomic signatures of local adaptation to the degree of environmental predictability in rotifers.</title>
        <authorList>
            <person name="Franch-Gras L."/>
            <person name="Hahn C."/>
            <person name="Garcia-Roger E.M."/>
            <person name="Carmona M.J."/>
            <person name="Serra M."/>
            <person name="Gomez A."/>
        </authorList>
    </citation>
    <scope>NUCLEOTIDE SEQUENCE [LARGE SCALE GENOMIC DNA]</scope>
    <source>
        <strain evidence="1">HYR1</strain>
    </source>
</reference>
<organism evidence="1 2">
    <name type="scientific">Brachionus plicatilis</name>
    <name type="common">Marine rotifer</name>
    <name type="synonym">Brachionus muelleri</name>
    <dbReference type="NCBI Taxonomy" id="10195"/>
    <lineage>
        <taxon>Eukaryota</taxon>
        <taxon>Metazoa</taxon>
        <taxon>Spiralia</taxon>
        <taxon>Gnathifera</taxon>
        <taxon>Rotifera</taxon>
        <taxon>Eurotatoria</taxon>
        <taxon>Monogononta</taxon>
        <taxon>Pseudotrocha</taxon>
        <taxon>Ploima</taxon>
        <taxon>Brachionidae</taxon>
        <taxon>Brachionus</taxon>
    </lineage>
</organism>